<dbReference type="InterPro" id="IPR005097">
    <property type="entry name" value="Sacchrp_dh_NADP-bd"/>
</dbReference>
<dbReference type="AlphaFoldDB" id="A0A923SQU1"/>
<dbReference type="Pfam" id="PF03435">
    <property type="entry name" value="Sacchrp_dh_NADP"/>
    <property type="match status" value="1"/>
</dbReference>
<dbReference type="RefSeq" id="WP_187303094.1">
    <property type="nucleotide sequence ID" value="NZ_JACRYT010000008.1"/>
</dbReference>
<dbReference type="PANTHER" id="PTHR43796">
    <property type="entry name" value="CARBOXYNORSPERMIDINE SYNTHASE"/>
    <property type="match status" value="1"/>
</dbReference>
<dbReference type="Gene3D" id="3.30.360.10">
    <property type="entry name" value="Dihydrodipicolinate Reductase, domain 2"/>
    <property type="match status" value="1"/>
</dbReference>
<dbReference type="Gene3D" id="3.40.50.720">
    <property type="entry name" value="NAD(P)-binding Rossmann-like Domain"/>
    <property type="match status" value="2"/>
</dbReference>
<gene>
    <name evidence="3" type="ORF">H9L42_09130</name>
</gene>
<feature type="domain" description="Saccharopine dehydrogenase-like C-terminal" evidence="2">
    <location>
        <begin position="133"/>
        <end position="387"/>
    </location>
</feature>
<dbReference type="Proteomes" id="UP000602647">
    <property type="component" value="Unassembled WGS sequence"/>
</dbReference>
<name>A0A923SQU1_9FIRM</name>
<dbReference type="EMBL" id="JACRYT010000008">
    <property type="protein sequence ID" value="MBC6679992.1"/>
    <property type="molecule type" value="Genomic_DNA"/>
</dbReference>
<protein>
    <submittedName>
        <fullName evidence="3">Saccharopine dehydrogenase NADP-binding domain-containing protein</fullName>
    </submittedName>
</protein>
<comment type="caution">
    <text evidence="3">The sequence shown here is derived from an EMBL/GenBank/DDBJ whole genome shotgun (WGS) entry which is preliminary data.</text>
</comment>
<dbReference type="InterPro" id="IPR036291">
    <property type="entry name" value="NAD(P)-bd_dom_sf"/>
</dbReference>
<feature type="domain" description="Saccharopine dehydrogenase NADP binding" evidence="1">
    <location>
        <begin position="3"/>
        <end position="104"/>
    </location>
</feature>
<evidence type="ECO:0000313" key="4">
    <source>
        <dbReference type="Proteomes" id="UP000602647"/>
    </source>
</evidence>
<dbReference type="PANTHER" id="PTHR43796:SF2">
    <property type="entry name" value="CARBOXYNORSPERMIDINE SYNTHASE"/>
    <property type="match status" value="1"/>
</dbReference>
<reference evidence="3" key="1">
    <citation type="submission" date="2020-08" db="EMBL/GenBank/DDBJ databases">
        <title>Genome public.</title>
        <authorList>
            <person name="Liu C."/>
            <person name="Sun Q."/>
        </authorList>
    </citation>
    <scope>NUCLEOTIDE SEQUENCE</scope>
    <source>
        <strain evidence="3">BX12</strain>
    </source>
</reference>
<evidence type="ECO:0000259" key="2">
    <source>
        <dbReference type="Pfam" id="PF16653"/>
    </source>
</evidence>
<evidence type="ECO:0000313" key="3">
    <source>
        <dbReference type="EMBL" id="MBC6679992.1"/>
    </source>
</evidence>
<proteinExistence type="predicted"/>
<accession>A0A923SQU1</accession>
<organism evidence="3 4">
    <name type="scientific">Zhenpiania hominis</name>
    <dbReference type="NCBI Taxonomy" id="2763644"/>
    <lineage>
        <taxon>Bacteria</taxon>
        <taxon>Bacillati</taxon>
        <taxon>Bacillota</taxon>
        <taxon>Clostridia</taxon>
        <taxon>Peptostreptococcales</taxon>
        <taxon>Anaerovoracaceae</taxon>
        <taxon>Zhenpiania</taxon>
    </lineage>
</organism>
<dbReference type="SUPFAM" id="SSF55347">
    <property type="entry name" value="Glyceraldehyde-3-phosphate dehydrogenase-like, C-terminal domain"/>
    <property type="match status" value="1"/>
</dbReference>
<dbReference type="SUPFAM" id="SSF51735">
    <property type="entry name" value="NAD(P)-binding Rossmann-fold domains"/>
    <property type="match status" value="1"/>
</dbReference>
<evidence type="ECO:0000259" key="1">
    <source>
        <dbReference type="Pfam" id="PF03435"/>
    </source>
</evidence>
<dbReference type="InterPro" id="IPR032095">
    <property type="entry name" value="Sacchrp_dh-like_C"/>
</dbReference>
<dbReference type="Pfam" id="PF16653">
    <property type="entry name" value="Sacchrp_dh_C"/>
    <property type="match status" value="1"/>
</dbReference>
<keyword evidence="4" id="KW-1185">Reference proteome</keyword>
<sequence length="401" mass="44087">MNILLLGAGGQGGPCASIMSRDKDIQKVVMADSNLDFARKVAAKINSPKVEVIQLDCSDIDAVVKACEGMDCIIDLTPVWLGPTVIEAALKANISYVSTSFDVPYLDQIALGQERYLDKELKEAGVKVLLGCGLAPGFVNIVVRKYCDKLDTVKSVKYRLGKQKLYLGEFGEVTDPWNPGWSPKQALIDFSNPCYVFRNGKFEEVPPFTEIEDFPFPAGNQLVSHHTHEEVVSTPTIIGKGIEYCDFKYYVARQAATFVSMGLASQEEVEFGGGRFKPIDFIVSYVPKPGTAFLDEDPDYLEEHDGDVAIPSVLIIEGTKDGIPVEYKVHCPKLIGHPKALNEIFGTSYISIALPAVIGAKMLVEGGNGLHPGINLPEELDPDRFFEHFFGTGIPYKWEEL</sequence>